<dbReference type="EMBL" id="FNGY01000003">
    <property type="protein sequence ID" value="SDM19336.1"/>
    <property type="molecule type" value="Genomic_DNA"/>
</dbReference>
<protein>
    <submittedName>
        <fullName evidence="1">Uncharacterized protein</fullName>
    </submittedName>
</protein>
<sequence>MITKIKIRAIDGELVCYLINSETDATILKNRDRIMLHSHAATRIKPLLCKSKKAILLIEKWLFYGGLITN</sequence>
<proteinExistence type="predicted"/>
<evidence type="ECO:0000313" key="2">
    <source>
        <dbReference type="Proteomes" id="UP000183200"/>
    </source>
</evidence>
<dbReference type="RefSeq" id="WP_074605827.1">
    <property type="nucleotide sequence ID" value="NZ_FNGY01000003.1"/>
</dbReference>
<name>A0A1G9R7S7_9SPHI</name>
<dbReference type="AlphaFoldDB" id="A0A1G9R7S7"/>
<accession>A0A1G9R7S7</accession>
<dbReference type="Proteomes" id="UP000183200">
    <property type="component" value="Unassembled WGS sequence"/>
</dbReference>
<organism evidence="1 2">
    <name type="scientific">Pedobacter steynii</name>
    <dbReference type="NCBI Taxonomy" id="430522"/>
    <lineage>
        <taxon>Bacteria</taxon>
        <taxon>Pseudomonadati</taxon>
        <taxon>Bacteroidota</taxon>
        <taxon>Sphingobacteriia</taxon>
        <taxon>Sphingobacteriales</taxon>
        <taxon>Sphingobacteriaceae</taxon>
        <taxon>Pedobacter</taxon>
    </lineage>
</organism>
<reference evidence="2" key="1">
    <citation type="submission" date="2016-10" db="EMBL/GenBank/DDBJ databases">
        <authorList>
            <person name="Varghese N."/>
            <person name="Submissions S."/>
        </authorList>
    </citation>
    <scope>NUCLEOTIDE SEQUENCE [LARGE SCALE GENOMIC DNA]</scope>
    <source>
        <strain evidence="2">DSM 19110</strain>
    </source>
</reference>
<keyword evidence="2" id="KW-1185">Reference proteome</keyword>
<evidence type="ECO:0000313" key="1">
    <source>
        <dbReference type="EMBL" id="SDM19336.1"/>
    </source>
</evidence>
<gene>
    <name evidence="1" type="ORF">SAMN05421820_103157</name>
</gene>